<proteinExistence type="predicted"/>
<evidence type="ECO:0000313" key="2">
    <source>
        <dbReference type="Proteomes" id="UP001234989"/>
    </source>
</evidence>
<name>A0AAF0T8I9_SOLVR</name>
<organism evidence="1 2">
    <name type="scientific">Solanum verrucosum</name>
    <dbReference type="NCBI Taxonomy" id="315347"/>
    <lineage>
        <taxon>Eukaryota</taxon>
        <taxon>Viridiplantae</taxon>
        <taxon>Streptophyta</taxon>
        <taxon>Embryophyta</taxon>
        <taxon>Tracheophyta</taxon>
        <taxon>Spermatophyta</taxon>
        <taxon>Magnoliopsida</taxon>
        <taxon>eudicotyledons</taxon>
        <taxon>Gunneridae</taxon>
        <taxon>Pentapetalae</taxon>
        <taxon>asterids</taxon>
        <taxon>lamiids</taxon>
        <taxon>Solanales</taxon>
        <taxon>Solanaceae</taxon>
        <taxon>Solanoideae</taxon>
        <taxon>Solaneae</taxon>
        <taxon>Solanum</taxon>
    </lineage>
</organism>
<protein>
    <submittedName>
        <fullName evidence="1">Uncharacterized protein</fullName>
    </submittedName>
</protein>
<keyword evidence="2" id="KW-1185">Reference proteome</keyword>
<feature type="non-terminal residue" evidence="1">
    <location>
        <position position="1"/>
    </location>
</feature>
<dbReference type="Proteomes" id="UP001234989">
    <property type="component" value="Chromosome 1"/>
</dbReference>
<dbReference type="EMBL" id="CP133612">
    <property type="protein sequence ID" value="WMV08814.1"/>
    <property type="molecule type" value="Genomic_DNA"/>
</dbReference>
<gene>
    <name evidence="1" type="ORF">MTR67_002199</name>
</gene>
<reference evidence="1" key="1">
    <citation type="submission" date="2023-08" db="EMBL/GenBank/DDBJ databases">
        <title>A de novo genome assembly of Solanum verrucosum Schlechtendal, a Mexican diploid species geographically isolated from the other diploid A-genome species in potato relatives.</title>
        <authorList>
            <person name="Hosaka K."/>
        </authorList>
    </citation>
    <scope>NUCLEOTIDE SEQUENCE</scope>
    <source>
        <tissue evidence="1">Young leaves</tissue>
    </source>
</reference>
<dbReference type="AlphaFoldDB" id="A0AAF0T8I9"/>
<accession>A0AAF0T8I9</accession>
<sequence length="37" mass="4014">DLPFGVVHRRLALAFSIVVLCVIGSHSTASQNYSAKR</sequence>
<evidence type="ECO:0000313" key="1">
    <source>
        <dbReference type="EMBL" id="WMV08814.1"/>
    </source>
</evidence>